<feature type="region of interest" description="Disordered" evidence="2">
    <location>
        <begin position="104"/>
        <end position="180"/>
    </location>
</feature>
<feature type="compositionally biased region" description="Polar residues" evidence="2">
    <location>
        <begin position="295"/>
        <end position="310"/>
    </location>
</feature>
<dbReference type="Gene3D" id="1.10.287.1490">
    <property type="match status" value="1"/>
</dbReference>
<protein>
    <submittedName>
        <fullName evidence="3">Uncharacterized protein</fullName>
    </submittedName>
</protein>
<proteinExistence type="predicted"/>
<gene>
    <name evidence="3" type="ORF">DFP72DRAFT_917574</name>
</gene>
<dbReference type="PANTHER" id="PTHR45615:SF80">
    <property type="entry name" value="GRIP DOMAIN-CONTAINING PROTEIN"/>
    <property type="match status" value="1"/>
</dbReference>
<feature type="compositionally biased region" description="Low complexity" evidence="2">
    <location>
        <begin position="273"/>
        <end position="286"/>
    </location>
</feature>
<accession>A0A8H6M0U0</accession>
<feature type="compositionally biased region" description="Polar residues" evidence="2">
    <location>
        <begin position="394"/>
        <end position="407"/>
    </location>
</feature>
<evidence type="ECO:0000313" key="3">
    <source>
        <dbReference type="EMBL" id="KAF6748116.1"/>
    </source>
</evidence>
<dbReference type="Proteomes" id="UP000521943">
    <property type="component" value="Unassembled WGS sequence"/>
</dbReference>
<feature type="compositionally biased region" description="Polar residues" evidence="2">
    <location>
        <begin position="235"/>
        <end position="267"/>
    </location>
</feature>
<keyword evidence="1" id="KW-0175">Coiled coil</keyword>
<feature type="coiled-coil region" evidence="1">
    <location>
        <begin position="514"/>
        <end position="841"/>
    </location>
</feature>
<dbReference type="EMBL" id="JACGCI010000074">
    <property type="protein sequence ID" value="KAF6748116.1"/>
    <property type="molecule type" value="Genomic_DNA"/>
</dbReference>
<dbReference type="PANTHER" id="PTHR45615">
    <property type="entry name" value="MYOSIN HEAVY CHAIN, NON-MUSCLE"/>
    <property type="match status" value="1"/>
</dbReference>
<feature type="region of interest" description="Disordered" evidence="2">
    <location>
        <begin position="234"/>
        <end position="444"/>
    </location>
</feature>
<organism evidence="3 4">
    <name type="scientific">Ephemerocybe angulata</name>
    <dbReference type="NCBI Taxonomy" id="980116"/>
    <lineage>
        <taxon>Eukaryota</taxon>
        <taxon>Fungi</taxon>
        <taxon>Dikarya</taxon>
        <taxon>Basidiomycota</taxon>
        <taxon>Agaricomycotina</taxon>
        <taxon>Agaricomycetes</taxon>
        <taxon>Agaricomycetidae</taxon>
        <taxon>Agaricales</taxon>
        <taxon>Agaricineae</taxon>
        <taxon>Psathyrellaceae</taxon>
        <taxon>Ephemerocybe</taxon>
    </lineage>
</organism>
<evidence type="ECO:0000313" key="4">
    <source>
        <dbReference type="Proteomes" id="UP000521943"/>
    </source>
</evidence>
<feature type="compositionally biased region" description="Polar residues" evidence="2">
    <location>
        <begin position="360"/>
        <end position="372"/>
    </location>
</feature>
<feature type="coiled-coil region" evidence="1">
    <location>
        <begin position="444"/>
        <end position="485"/>
    </location>
</feature>
<sequence>MARQKSAKVQKTSYTERVLGAMTQIQKEHRKHAIHMATLRAQVRKNADAKKDALGPHWTKWVNKAIDKLVDEGVIEHPNTQEVAFTQTGKQLIATAKKTVPDEDHLIHHLSTNLSRGRKRRRSSTGLGQDDNSASAKRTRSVSTFGGNIHMTPTRQRLPQVPTGSASVTPTRPRQSQGQAVVAFRDMSPLTDISEDSDDEDHRGDDTATILTAELREKEKVIAALRDEVAALKKAQSQLTPSNRGSRHSTPQTTHDTSQATSPTLSTPRRLIATTSAAETTAATPTKGHVPKGITRTQSGSYISDVSKQPTPAPSDREASVDDDLGTPGPPADDYPHRTPDVDDDLDILGVSPDEYTRPSGLSQWPTPGSSTSRRDSDAGSDRATFSMEPGIDGSTTLSQRTSTPNTEIPAATATHDSHVGSEERGQAQGDSREQRTPDLAGRVEDLERRLGEKDARIKDLIAQKEGLEARNLSLQKELADVQAQLAVEVTDRAQAITEIQTKLGEIAVLRQSMEALAEGQDSAQAEMNQERENAESRRAEAARDLEAALANHDTARAKIEDLTAQLDHSNATAAQAAATLAAVREESEVRLNRIHELEALVESLQHARDQAREDAEGLQQVLKDREQELGRAKTVSEVLTTSLSKTDAKLASVEANLREAQQTVEEQAEELSRITEKVAETEDTNIQLRSSLNASEVELRDIKLALVNAESRSLSAKLADAERRVAAAEERRVALETRAEEAQQELNRKISALEEKVALDQTEIGGLESKLRDLGMQLEEAKSTLDAVRAEEQRTRVELESEKSRADLLEEEKLKGMERVQSLEREVTKVNAQLSESVADFETLKSCVDGFRESQLVSLDSFGEEVASIKLRRSLAVDANTGTQNLVVEQQRVQI</sequence>
<name>A0A8H6M0U0_9AGAR</name>
<dbReference type="AlphaFoldDB" id="A0A8H6M0U0"/>
<feature type="compositionally biased region" description="Basic and acidic residues" evidence="2">
    <location>
        <begin position="416"/>
        <end position="444"/>
    </location>
</feature>
<keyword evidence="4" id="KW-1185">Reference proteome</keyword>
<evidence type="ECO:0000256" key="2">
    <source>
        <dbReference type="SAM" id="MobiDB-lite"/>
    </source>
</evidence>
<reference evidence="3 4" key="1">
    <citation type="submission" date="2020-07" db="EMBL/GenBank/DDBJ databases">
        <title>Comparative genomics of pyrophilous fungi reveals a link between fire events and developmental genes.</title>
        <authorList>
            <consortium name="DOE Joint Genome Institute"/>
            <person name="Steindorff A.S."/>
            <person name="Carver A."/>
            <person name="Calhoun S."/>
            <person name="Stillman K."/>
            <person name="Liu H."/>
            <person name="Lipzen A."/>
            <person name="Pangilinan J."/>
            <person name="Labutti K."/>
            <person name="Bruns T.D."/>
            <person name="Grigoriev I.V."/>
        </authorList>
    </citation>
    <scope>NUCLEOTIDE SEQUENCE [LARGE SCALE GENOMIC DNA]</scope>
    <source>
        <strain evidence="3 4">CBS 144469</strain>
    </source>
</reference>
<evidence type="ECO:0000256" key="1">
    <source>
        <dbReference type="SAM" id="Coils"/>
    </source>
</evidence>
<feature type="compositionally biased region" description="Polar residues" evidence="2">
    <location>
        <begin position="125"/>
        <end position="179"/>
    </location>
</feature>
<dbReference type="OrthoDB" id="3271002at2759"/>
<comment type="caution">
    <text evidence="3">The sequence shown here is derived from an EMBL/GenBank/DDBJ whole genome shotgun (WGS) entry which is preliminary data.</text>
</comment>